<dbReference type="RefSeq" id="WP_205052065.1">
    <property type="nucleotide sequence ID" value="NZ_JAFBDH010000005.1"/>
</dbReference>
<organism evidence="2 3">
    <name type="scientific">Peptoniphilus gorbachii</name>
    <dbReference type="NCBI Taxonomy" id="411567"/>
    <lineage>
        <taxon>Bacteria</taxon>
        <taxon>Bacillati</taxon>
        <taxon>Bacillota</taxon>
        <taxon>Tissierellia</taxon>
        <taxon>Tissierellales</taxon>
        <taxon>Peptoniphilaceae</taxon>
        <taxon>Peptoniphilus</taxon>
    </lineage>
</organism>
<keyword evidence="1" id="KW-0472">Membrane</keyword>
<reference evidence="2 3" key="1">
    <citation type="submission" date="2021-01" db="EMBL/GenBank/DDBJ databases">
        <title>Genomic Encyclopedia of Type Strains, Phase IV (KMG-IV): sequencing the most valuable type-strain genomes for metagenomic binning, comparative biology and taxonomic classification.</title>
        <authorList>
            <person name="Goeker M."/>
        </authorList>
    </citation>
    <scope>NUCLEOTIDE SEQUENCE [LARGE SCALE GENOMIC DNA]</scope>
    <source>
        <strain evidence="2 3">DSM 21461</strain>
    </source>
</reference>
<dbReference type="Proteomes" id="UP000720595">
    <property type="component" value="Unassembled WGS sequence"/>
</dbReference>
<keyword evidence="3" id="KW-1185">Reference proteome</keyword>
<sequence>MKFLSISWYKIPIGIRRFLGVLLLFILAYWAFAFSVKLICYLLYAGTEIIDGFFKLLVS</sequence>
<keyword evidence="1" id="KW-1133">Transmembrane helix</keyword>
<name>A0ABS2MKK2_9FIRM</name>
<feature type="transmembrane region" description="Helical" evidence="1">
    <location>
        <begin position="21"/>
        <end position="44"/>
    </location>
</feature>
<evidence type="ECO:0000313" key="2">
    <source>
        <dbReference type="EMBL" id="MBM7550545.1"/>
    </source>
</evidence>
<evidence type="ECO:0000313" key="3">
    <source>
        <dbReference type="Proteomes" id="UP000720595"/>
    </source>
</evidence>
<proteinExistence type="predicted"/>
<dbReference type="EMBL" id="JAFBDH010000005">
    <property type="protein sequence ID" value="MBM7550545.1"/>
    <property type="molecule type" value="Genomic_DNA"/>
</dbReference>
<evidence type="ECO:0000256" key="1">
    <source>
        <dbReference type="SAM" id="Phobius"/>
    </source>
</evidence>
<gene>
    <name evidence="2" type="ORF">JOD41_001282</name>
</gene>
<keyword evidence="1" id="KW-0812">Transmembrane</keyword>
<protein>
    <submittedName>
        <fullName evidence="2">Uncharacterized protein</fullName>
    </submittedName>
</protein>
<accession>A0ABS2MKK2</accession>
<comment type="caution">
    <text evidence="2">The sequence shown here is derived from an EMBL/GenBank/DDBJ whole genome shotgun (WGS) entry which is preliminary data.</text>
</comment>